<dbReference type="InterPro" id="IPR000297">
    <property type="entry name" value="PPIase_PpiC"/>
</dbReference>
<feature type="domain" description="PpiC" evidence="7">
    <location>
        <begin position="177"/>
        <end position="268"/>
    </location>
</feature>
<dbReference type="InterPro" id="IPR046357">
    <property type="entry name" value="PPIase_dom_sf"/>
</dbReference>
<gene>
    <name evidence="8" type="ORF">FYK55_21945</name>
</gene>
<dbReference type="EMBL" id="VWOX01000014">
    <property type="protein sequence ID" value="KAA5540290.1"/>
    <property type="molecule type" value="Genomic_DNA"/>
</dbReference>
<keyword evidence="9" id="KW-1185">Reference proteome</keyword>
<evidence type="ECO:0000256" key="2">
    <source>
        <dbReference type="ARBA" id="ARBA00013194"/>
    </source>
</evidence>
<keyword evidence="3" id="KW-0732">Signal</keyword>
<dbReference type="Gene3D" id="1.10.4030.10">
    <property type="entry name" value="Porin chaperone SurA, peptide-binding domain"/>
    <property type="match status" value="1"/>
</dbReference>
<dbReference type="PANTHER" id="PTHR47245:SF1">
    <property type="entry name" value="FOLDASE PROTEIN PRSA"/>
    <property type="match status" value="1"/>
</dbReference>
<dbReference type="Pfam" id="PF00639">
    <property type="entry name" value="Rotamase"/>
    <property type="match status" value="2"/>
</dbReference>
<evidence type="ECO:0000256" key="1">
    <source>
        <dbReference type="ARBA" id="ARBA00000971"/>
    </source>
</evidence>
<feature type="domain" description="PpiC" evidence="7">
    <location>
        <begin position="432"/>
        <end position="549"/>
    </location>
</feature>
<keyword evidence="4 6" id="KW-0697">Rotamase</keyword>
<evidence type="ECO:0000259" key="7">
    <source>
        <dbReference type="PROSITE" id="PS50198"/>
    </source>
</evidence>
<proteinExistence type="predicted"/>
<accession>A0A5M6D0S5</accession>
<evidence type="ECO:0000256" key="5">
    <source>
        <dbReference type="ARBA" id="ARBA00023235"/>
    </source>
</evidence>
<dbReference type="AlphaFoldDB" id="A0A5M6D0S5"/>
<dbReference type="SUPFAM" id="SSF54534">
    <property type="entry name" value="FKBP-like"/>
    <property type="match status" value="2"/>
</dbReference>
<sequence length="609" mass="67085">MVSTSWHPIRHHHALQTRVAATATVRAICNRVFLGLVGVVAALAAVSAPAQESNSVVAVVNADPITRQMLSDATLARYGESVLDNVIINRQLILQACKDGGIEVTQAEVGQEITRLATKFGFSVQDYLKLLQEERDIDPGQYGREIVWPMLALRKLVADQVQPTEEEFNQAFLAQYGEAVKCRMIMVAKEQTARSLHREALADPQAFGNLAKMHSEDESSASVGGLIPPIRRYTGDSRLEEAAFSLKDNEISPVMQLADQWIFLQAVRRIPATTPAPAAMPAIREQINDRIRDQKMRGAAAALFADLQRKANVVKVFGDAELSQKYPGVAAIVNEQSITLAQLAAECVKRHGADVLDGEINRKLLTQALKKADKSVTQADLQQEIERAAKSYGFIRSDGTADLQAWTESVTSDGETTEEIYVKDAVWPSVALKKLVEQRITVTDEDLQRGFESAFGSRVEVLACVLSDQRTAQKVWKMARDNPSEEFFGRLAEQYSIEPVSASNSGKVPPIRKFSGQPTIEREAFALQRGQLSGIIATGDKYIILKCQGRTEPVVSDLSAVKAELVRDLTEKKFAVEMAAEFDRLKESAQIDNFYEAAKEIASTGKQVR</sequence>
<organism evidence="8 9">
    <name type="scientific">Roseiconus nitratireducens</name>
    <dbReference type="NCBI Taxonomy" id="2605748"/>
    <lineage>
        <taxon>Bacteria</taxon>
        <taxon>Pseudomonadati</taxon>
        <taxon>Planctomycetota</taxon>
        <taxon>Planctomycetia</taxon>
        <taxon>Pirellulales</taxon>
        <taxon>Pirellulaceae</taxon>
        <taxon>Roseiconus</taxon>
    </lineage>
</organism>
<name>A0A5M6D0S5_9BACT</name>
<evidence type="ECO:0000313" key="8">
    <source>
        <dbReference type="EMBL" id="KAA5540290.1"/>
    </source>
</evidence>
<evidence type="ECO:0000256" key="3">
    <source>
        <dbReference type="ARBA" id="ARBA00022729"/>
    </source>
</evidence>
<evidence type="ECO:0000313" key="9">
    <source>
        <dbReference type="Proteomes" id="UP000324479"/>
    </source>
</evidence>
<protein>
    <recommendedName>
        <fullName evidence="2">peptidylprolyl isomerase</fullName>
        <ecNumber evidence="2">5.2.1.8</ecNumber>
    </recommendedName>
</protein>
<dbReference type="RefSeq" id="WP_150078762.1">
    <property type="nucleotide sequence ID" value="NZ_VWOX01000014.1"/>
</dbReference>
<dbReference type="PANTHER" id="PTHR47245">
    <property type="entry name" value="PEPTIDYLPROLYL ISOMERASE"/>
    <property type="match status" value="1"/>
</dbReference>
<dbReference type="EC" id="5.2.1.8" evidence="2"/>
<dbReference type="SUPFAM" id="SSF109998">
    <property type="entry name" value="Triger factor/SurA peptide-binding domain-like"/>
    <property type="match status" value="2"/>
</dbReference>
<comment type="catalytic activity">
    <reaction evidence="1">
        <text>[protein]-peptidylproline (omega=180) = [protein]-peptidylproline (omega=0)</text>
        <dbReference type="Rhea" id="RHEA:16237"/>
        <dbReference type="Rhea" id="RHEA-COMP:10747"/>
        <dbReference type="Rhea" id="RHEA-COMP:10748"/>
        <dbReference type="ChEBI" id="CHEBI:83833"/>
        <dbReference type="ChEBI" id="CHEBI:83834"/>
        <dbReference type="EC" id="5.2.1.8"/>
    </reaction>
</comment>
<dbReference type="Proteomes" id="UP000324479">
    <property type="component" value="Unassembled WGS sequence"/>
</dbReference>
<keyword evidence="5 6" id="KW-0413">Isomerase</keyword>
<comment type="caution">
    <text evidence="8">The sequence shown here is derived from an EMBL/GenBank/DDBJ whole genome shotgun (WGS) entry which is preliminary data.</text>
</comment>
<dbReference type="Gene3D" id="3.10.50.40">
    <property type="match status" value="2"/>
</dbReference>
<evidence type="ECO:0000256" key="4">
    <source>
        <dbReference type="ARBA" id="ARBA00023110"/>
    </source>
</evidence>
<dbReference type="InterPro" id="IPR050245">
    <property type="entry name" value="PrsA_foldase"/>
</dbReference>
<reference evidence="8 9" key="1">
    <citation type="submission" date="2019-08" db="EMBL/GenBank/DDBJ databases">
        <authorList>
            <person name="Dhanesh K."/>
            <person name="Kumar G."/>
            <person name="Sasikala C."/>
            <person name="Venkata Ramana C."/>
        </authorList>
    </citation>
    <scope>NUCLEOTIDE SEQUENCE [LARGE SCALE GENOMIC DNA]</scope>
    <source>
        <strain evidence="8 9">JC645</strain>
    </source>
</reference>
<dbReference type="GO" id="GO:0003755">
    <property type="term" value="F:peptidyl-prolyl cis-trans isomerase activity"/>
    <property type="evidence" value="ECO:0007669"/>
    <property type="project" value="UniProtKB-KW"/>
</dbReference>
<dbReference type="PROSITE" id="PS50198">
    <property type="entry name" value="PPIC_PPIASE_2"/>
    <property type="match status" value="2"/>
</dbReference>
<evidence type="ECO:0000256" key="6">
    <source>
        <dbReference type="PROSITE-ProRule" id="PRU00278"/>
    </source>
</evidence>
<dbReference type="InterPro" id="IPR027304">
    <property type="entry name" value="Trigger_fact/SurA_dom_sf"/>
</dbReference>